<feature type="binding site" evidence="2">
    <location>
        <position position="348"/>
    </location>
    <ligand>
        <name>FAD</name>
        <dbReference type="ChEBI" id="CHEBI:57692"/>
    </ligand>
</feature>
<feature type="binding site" evidence="2">
    <location>
        <position position="344"/>
    </location>
    <ligand>
        <name>L-tryptophan</name>
        <dbReference type="ChEBI" id="CHEBI:57912"/>
    </ligand>
</feature>
<feature type="binding site" evidence="2">
    <location>
        <position position="335"/>
    </location>
    <ligand>
        <name>FAD</name>
        <dbReference type="ChEBI" id="CHEBI:57692"/>
    </ligand>
</feature>
<keyword evidence="2" id="KW-0285">Flavoprotein</keyword>
<dbReference type="InterPro" id="IPR036188">
    <property type="entry name" value="FAD/NAD-bd_sf"/>
</dbReference>
<dbReference type="PIRSF" id="PIRSF011396">
    <property type="entry name" value="Trp_halogenase"/>
    <property type="match status" value="1"/>
</dbReference>
<accession>B0SYT9</accession>
<evidence type="ECO:0000256" key="2">
    <source>
        <dbReference type="PIRSR" id="PIRSR011396-2"/>
    </source>
</evidence>
<protein>
    <submittedName>
        <fullName evidence="3">Tryptophan halogenase</fullName>
    </submittedName>
</protein>
<organism evidence="3">
    <name type="scientific">Caulobacter sp. (strain K31)</name>
    <dbReference type="NCBI Taxonomy" id="366602"/>
    <lineage>
        <taxon>Bacteria</taxon>
        <taxon>Pseudomonadati</taxon>
        <taxon>Pseudomonadota</taxon>
        <taxon>Alphaproteobacteria</taxon>
        <taxon>Caulobacterales</taxon>
        <taxon>Caulobacteraceae</taxon>
        <taxon>Caulobacter</taxon>
    </lineage>
</organism>
<dbReference type="GO" id="GO:0004497">
    <property type="term" value="F:monooxygenase activity"/>
    <property type="evidence" value="ECO:0007669"/>
    <property type="project" value="InterPro"/>
</dbReference>
<dbReference type="eggNOG" id="COG0654">
    <property type="taxonomic scope" value="Bacteria"/>
</dbReference>
<dbReference type="PANTHER" id="PTHR43747:SF4">
    <property type="entry name" value="FLAVIN-DEPENDENT TRYPTOPHAN HALOGENASE"/>
    <property type="match status" value="1"/>
</dbReference>
<dbReference type="PANTHER" id="PTHR43747">
    <property type="entry name" value="FAD-BINDING PROTEIN"/>
    <property type="match status" value="1"/>
</dbReference>
<name>B0SYT9_CAUSK</name>
<dbReference type="OrthoDB" id="5695497at2"/>
<dbReference type="Gene3D" id="3.50.50.60">
    <property type="entry name" value="FAD/NAD(P)-binding domain"/>
    <property type="match status" value="1"/>
</dbReference>
<dbReference type="InterPro" id="IPR006905">
    <property type="entry name" value="Flavin_halogenase"/>
</dbReference>
<evidence type="ECO:0000313" key="3">
    <source>
        <dbReference type="EMBL" id="ABZ70420.1"/>
    </source>
</evidence>
<dbReference type="SUPFAM" id="SSF51905">
    <property type="entry name" value="FAD/NAD(P)-binding domain"/>
    <property type="match status" value="1"/>
</dbReference>
<dbReference type="AlphaFoldDB" id="B0SYT9"/>
<gene>
    <name evidence="3" type="ordered locus">Caul_1290</name>
</gene>
<dbReference type="KEGG" id="cak:Caul_1290"/>
<dbReference type="GO" id="GO:0000166">
    <property type="term" value="F:nucleotide binding"/>
    <property type="evidence" value="ECO:0007669"/>
    <property type="project" value="UniProtKB-KW"/>
</dbReference>
<dbReference type="HOGENOM" id="CLU_022247_1_0_5"/>
<evidence type="ECO:0000256" key="1">
    <source>
        <dbReference type="PIRSR" id="PIRSR011396-1"/>
    </source>
</evidence>
<reference evidence="3" key="1">
    <citation type="submission" date="2008-01" db="EMBL/GenBank/DDBJ databases">
        <title>Complete sequence of chromosome of Caulobacter sp. K31.</title>
        <authorList>
            <consortium name="US DOE Joint Genome Institute"/>
            <person name="Copeland A."/>
            <person name="Lucas S."/>
            <person name="Lapidus A."/>
            <person name="Barry K."/>
            <person name="Glavina del Rio T."/>
            <person name="Dalin E."/>
            <person name="Tice H."/>
            <person name="Pitluck S."/>
            <person name="Bruce D."/>
            <person name="Goodwin L."/>
            <person name="Thompson L.S."/>
            <person name="Brettin T."/>
            <person name="Detter J.C."/>
            <person name="Han C."/>
            <person name="Schmutz J."/>
            <person name="Larimer F."/>
            <person name="Land M."/>
            <person name="Hauser L."/>
            <person name="Kyrpides N."/>
            <person name="Kim E."/>
            <person name="Stephens C."/>
            <person name="Richardson P."/>
        </authorList>
    </citation>
    <scope>NUCLEOTIDE SEQUENCE [LARGE SCALE GENOMIC DNA]</scope>
    <source>
        <strain evidence="3">K31</strain>
    </source>
</reference>
<dbReference type="InterPro" id="IPR050816">
    <property type="entry name" value="Flavin-dep_Halogenase_NPB"/>
</dbReference>
<dbReference type="EMBL" id="CP000927">
    <property type="protein sequence ID" value="ABZ70420.1"/>
    <property type="molecule type" value="Genomic_DNA"/>
</dbReference>
<keyword evidence="2" id="KW-0274">FAD</keyword>
<dbReference type="STRING" id="366602.Caul_1290"/>
<dbReference type="Pfam" id="PF04820">
    <property type="entry name" value="Trp_halogenase"/>
    <property type="match status" value="1"/>
</dbReference>
<feature type="binding site" evidence="2">
    <location>
        <position position="80"/>
    </location>
    <ligand>
        <name>7-chloro-L-tryptophan</name>
        <dbReference type="ChEBI" id="CHEBI:58713"/>
    </ligand>
</feature>
<dbReference type="InterPro" id="IPR033856">
    <property type="entry name" value="Trp_halogen"/>
</dbReference>
<feature type="binding site" evidence="2">
    <location>
        <begin position="14"/>
        <end position="17"/>
    </location>
    <ligand>
        <name>FAD</name>
        <dbReference type="ChEBI" id="CHEBI:57692"/>
    </ligand>
</feature>
<keyword evidence="2" id="KW-0547">Nucleotide-binding</keyword>
<feature type="active site" evidence="1">
    <location>
        <position position="80"/>
    </location>
</feature>
<sequence precursor="true">MTQPPPFKFVIVGGGTAGWMAAAALAQAFKGKVAEIELVESDEIGTVGVGEATIPPIQFLNSLLGIDEIEFVKKTQATFKLGIEFRDWRRPGHSYLHPFGPIGAPIEGVGFHHYWRRLREHGDTTDICDYSMSAVAARKGKFVIAPRELPPGVPPLAYAYHFDAGLYARFLRDYAEARGVKRTEGKIVEVKQRVSDGFIEALKLEGGRRVEGDFFVDCSGFRGLLIEQTLKTGYEDWSHWLPCDRALAVPCDSVAPLTPYTRSTARTAGWQWRIPLQHRTGNGYVYSSPFISDDEAAATLMANLDGAPRAEPRLLRFTTGRRKQAWNKNVVALGLASGFMEPLESTSIHLIQTGVMRLLSLLPTRHHDPAAVEEYNRLSKIEYEQIRDFIILHYRATERDDAELWRYCRSMALPDSLTHKIELFRERGKVARYDEQLFAEPSWIAVFLGQGVEPRDHDRLADVPPLADVQRTLFNMRDKMAHIADRLITHDAFIARHCKADPI</sequence>
<proteinExistence type="predicted"/>